<dbReference type="AlphaFoldDB" id="A0AAC9B216"/>
<dbReference type="Gene3D" id="3.40.50.970">
    <property type="match status" value="1"/>
</dbReference>
<proteinExistence type="predicted"/>
<name>A0AAC9B216_9LACO</name>
<feature type="domain" description="Thiamine pyrophosphate enzyme TPP-binding" evidence="1">
    <location>
        <begin position="4"/>
        <end position="46"/>
    </location>
</feature>
<protein>
    <submittedName>
        <fullName evidence="2">Pyruvate oxidase</fullName>
        <ecNumber evidence="2">1.2.3.3</ecNumber>
    </submittedName>
</protein>
<evidence type="ECO:0000313" key="3">
    <source>
        <dbReference type="EMBL" id="AMV67255.1"/>
    </source>
</evidence>
<dbReference type="Proteomes" id="UP000076244">
    <property type="component" value="Chromosome"/>
</dbReference>
<reference evidence="4 5" key="1">
    <citation type="journal article" date="2016" name="PLoS ONE">
        <title>The Identification of Novel Diagnostic Marker Genes for the Detection of Beer Spoiling Pediococcus damnosus Strains Using the BlAst Diagnostic Gene findEr.</title>
        <authorList>
            <person name="Behr J."/>
            <person name="Geissler A.J."/>
            <person name="Schmid J."/>
            <person name="Zehe A."/>
            <person name="Vogel R.F."/>
        </authorList>
    </citation>
    <scope>NUCLEOTIDE SEQUENCE [LARGE SCALE GENOMIC DNA]</scope>
    <source>
        <strain evidence="2 5">TMW 2.1533</strain>
        <strain evidence="3 4">TMW 2.1535</strain>
    </source>
</reference>
<keyword evidence="4" id="KW-1185">Reference proteome</keyword>
<dbReference type="EMBL" id="CP012275">
    <property type="protein sequence ID" value="AMV62861.1"/>
    <property type="molecule type" value="Genomic_DNA"/>
</dbReference>
<dbReference type="EC" id="1.2.3.3" evidence="2"/>
<dbReference type="KEGG" id="pdm:ADU72_1324"/>
<dbReference type="Pfam" id="PF02775">
    <property type="entry name" value="TPP_enzyme_C"/>
    <property type="match status" value="1"/>
</dbReference>
<dbReference type="EMBL" id="CP012288">
    <property type="protein sequence ID" value="AMV67255.1"/>
    <property type="molecule type" value="Genomic_DNA"/>
</dbReference>
<accession>A0AAC9B216</accession>
<evidence type="ECO:0000259" key="1">
    <source>
        <dbReference type="Pfam" id="PF02775"/>
    </source>
</evidence>
<dbReference type="GO" id="GO:0030976">
    <property type="term" value="F:thiamine pyrophosphate binding"/>
    <property type="evidence" value="ECO:0007669"/>
    <property type="project" value="InterPro"/>
</dbReference>
<dbReference type="GO" id="GO:0047112">
    <property type="term" value="F:pyruvate oxidase activity"/>
    <property type="evidence" value="ECO:0007669"/>
    <property type="project" value="UniProtKB-EC"/>
</dbReference>
<dbReference type="Gene3D" id="1.10.10.940">
    <property type="match status" value="1"/>
</dbReference>
<dbReference type="InterPro" id="IPR029061">
    <property type="entry name" value="THDP-binding"/>
</dbReference>
<keyword evidence="2" id="KW-0560">Oxidoreductase</keyword>
<gene>
    <name evidence="2" type="ORF">ADU70_1375</name>
    <name evidence="3" type="ORF">ADU72_1324</name>
</gene>
<sequence>MDLQGADFAMIAHGMGALGISVHTYDEMVAAFDTAKQVEGPVVIDVKIHNNRPLPAEKLQLDPATNSAAEIAAFKKRYDADILQPFSVYLNEFEVE</sequence>
<dbReference type="InterPro" id="IPR011766">
    <property type="entry name" value="TPP_enzyme_TPP-bd"/>
</dbReference>
<keyword evidence="2" id="KW-0670">Pyruvate</keyword>
<organism evidence="2 5">
    <name type="scientific">Pediococcus damnosus</name>
    <dbReference type="NCBI Taxonomy" id="51663"/>
    <lineage>
        <taxon>Bacteria</taxon>
        <taxon>Bacillati</taxon>
        <taxon>Bacillota</taxon>
        <taxon>Bacilli</taxon>
        <taxon>Lactobacillales</taxon>
        <taxon>Lactobacillaceae</taxon>
        <taxon>Pediococcus</taxon>
    </lineage>
</organism>
<evidence type="ECO:0000313" key="4">
    <source>
        <dbReference type="Proteomes" id="UP000076244"/>
    </source>
</evidence>
<evidence type="ECO:0000313" key="2">
    <source>
        <dbReference type="EMBL" id="AMV62861.1"/>
    </source>
</evidence>
<dbReference type="SUPFAM" id="SSF52518">
    <property type="entry name" value="Thiamin diphosphate-binding fold (THDP-binding)"/>
    <property type="match status" value="1"/>
</dbReference>
<evidence type="ECO:0000313" key="5">
    <source>
        <dbReference type="Proteomes" id="UP000076405"/>
    </source>
</evidence>
<dbReference type="Proteomes" id="UP000076405">
    <property type="component" value="Chromosome"/>
</dbReference>